<dbReference type="Proteomes" id="UP000016931">
    <property type="component" value="Unassembled WGS sequence"/>
</dbReference>
<protein>
    <recommendedName>
        <fullName evidence="3">SnoaL-like domain-containing protein</fullName>
    </recommendedName>
</protein>
<evidence type="ECO:0000313" key="1">
    <source>
        <dbReference type="EMBL" id="EMF12478.1"/>
    </source>
</evidence>
<reference evidence="1 2" key="1">
    <citation type="journal article" date="2012" name="PLoS Pathog.">
        <title>Diverse lifestyles and strategies of plant pathogenesis encoded in the genomes of eighteen Dothideomycetes fungi.</title>
        <authorList>
            <person name="Ohm R.A."/>
            <person name="Feau N."/>
            <person name="Henrissat B."/>
            <person name="Schoch C.L."/>
            <person name="Horwitz B.A."/>
            <person name="Barry K.W."/>
            <person name="Condon B.J."/>
            <person name="Copeland A.C."/>
            <person name="Dhillon B."/>
            <person name="Glaser F."/>
            <person name="Hesse C.N."/>
            <person name="Kosti I."/>
            <person name="LaButti K."/>
            <person name="Lindquist E.A."/>
            <person name="Lucas S."/>
            <person name="Salamov A.A."/>
            <person name="Bradshaw R.E."/>
            <person name="Ciuffetti L."/>
            <person name="Hamelin R.C."/>
            <person name="Kema G.H.J."/>
            <person name="Lawrence C."/>
            <person name="Scott J.A."/>
            <person name="Spatafora J.W."/>
            <person name="Turgeon B.G."/>
            <person name="de Wit P.J.G.M."/>
            <person name="Zhong S."/>
            <person name="Goodwin S.B."/>
            <person name="Grigoriev I.V."/>
        </authorList>
    </citation>
    <scope>NUCLEOTIDE SEQUENCE [LARGE SCALE GENOMIC DNA]</scope>
    <source>
        <strain evidence="1 2">SO2202</strain>
    </source>
</reference>
<proteinExistence type="predicted"/>
<dbReference type="OrthoDB" id="3621521at2759"/>
<dbReference type="EMBL" id="KB456264">
    <property type="protein sequence ID" value="EMF12478.1"/>
    <property type="molecule type" value="Genomic_DNA"/>
</dbReference>
<accession>M3CF96</accession>
<dbReference type="InterPro" id="IPR032710">
    <property type="entry name" value="NTF2-like_dom_sf"/>
</dbReference>
<dbReference type="HOGENOM" id="CLU_1262217_0_0_1"/>
<evidence type="ECO:0008006" key="3">
    <source>
        <dbReference type="Google" id="ProtNLM"/>
    </source>
</evidence>
<dbReference type="RefSeq" id="XP_016760599.1">
    <property type="nucleotide sequence ID" value="XM_016905367.1"/>
</dbReference>
<organism evidence="1 2">
    <name type="scientific">Sphaerulina musiva (strain SO2202)</name>
    <name type="common">Poplar stem canker fungus</name>
    <name type="synonym">Septoria musiva</name>
    <dbReference type="NCBI Taxonomy" id="692275"/>
    <lineage>
        <taxon>Eukaryota</taxon>
        <taxon>Fungi</taxon>
        <taxon>Dikarya</taxon>
        <taxon>Ascomycota</taxon>
        <taxon>Pezizomycotina</taxon>
        <taxon>Dothideomycetes</taxon>
        <taxon>Dothideomycetidae</taxon>
        <taxon>Mycosphaerellales</taxon>
        <taxon>Mycosphaerellaceae</taxon>
        <taxon>Sphaerulina</taxon>
    </lineage>
</organism>
<gene>
    <name evidence="1" type="ORF">SEPMUDRAFT_149140</name>
</gene>
<dbReference type="AlphaFoldDB" id="M3CF96"/>
<dbReference type="GeneID" id="27902504"/>
<evidence type="ECO:0000313" key="2">
    <source>
        <dbReference type="Proteomes" id="UP000016931"/>
    </source>
</evidence>
<sequence>MPAFDIPTHVLRTVSHSLGRVSRHMLGQGPELEWYSIRRWRNFLSASVHDLCSHYTVRSDIMAGPPDRIRAEWGQISYQLMKTMGRLVNALNTRTFTLDNPLVREAYDPNFCVTSSPYFWSQSVQTLEDYINGIQEMNKTNPNWSAQNTAFKDVIYIDDTHANAISSIEVHNIPDGIIRQVMTLFKFHLKDGKWRIYTTEALAGFEPNEGSGIARGPTG</sequence>
<name>M3CF96_SPHMS</name>
<keyword evidence="2" id="KW-1185">Reference proteome</keyword>
<dbReference type="SUPFAM" id="SSF54427">
    <property type="entry name" value="NTF2-like"/>
    <property type="match status" value="1"/>
</dbReference>